<gene>
    <name evidence="2" type="primary">pilW</name>
    <name evidence="2" type="ORF">GQF02_01120</name>
</gene>
<dbReference type="AlphaFoldDB" id="A0A845BJN7"/>
<dbReference type="NCBIfam" id="TIGR02521">
    <property type="entry name" value="type_IV_pilW"/>
    <property type="match status" value="1"/>
</dbReference>
<dbReference type="InterPro" id="IPR011990">
    <property type="entry name" value="TPR-like_helical_dom_sf"/>
</dbReference>
<comment type="caution">
    <text evidence="2">The sequence shown here is derived from an EMBL/GenBank/DDBJ whole genome shotgun (WGS) entry which is preliminary data.</text>
</comment>
<protein>
    <submittedName>
        <fullName evidence="2">Type IV pilus biogenesis/stability protein PilW</fullName>
    </submittedName>
</protein>
<dbReference type="Pfam" id="PF13432">
    <property type="entry name" value="TPR_16"/>
    <property type="match status" value="1"/>
</dbReference>
<dbReference type="Proteomes" id="UP000467214">
    <property type="component" value="Unassembled WGS sequence"/>
</dbReference>
<dbReference type="SMART" id="SM00028">
    <property type="entry name" value="TPR"/>
    <property type="match status" value="3"/>
</dbReference>
<dbReference type="PANTHER" id="PTHR12558:SF13">
    <property type="entry name" value="CELL DIVISION CYCLE PROTEIN 27 HOMOLOG"/>
    <property type="match status" value="1"/>
</dbReference>
<name>A0A845BJN7_9NEIS</name>
<dbReference type="InterPro" id="IPR019734">
    <property type="entry name" value="TPR_rpt"/>
</dbReference>
<keyword evidence="1" id="KW-0732">Signal</keyword>
<dbReference type="InterPro" id="IPR013360">
    <property type="entry name" value="Pilus_4_PilW"/>
</dbReference>
<feature type="signal peptide" evidence="1">
    <location>
        <begin position="1"/>
        <end position="22"/>
    </location>
</feature>
<evidence type="ECO:0000313" key="3">
    <source>
        <dbReference type="Proteomes" id="UP000467214"/>
    </source>
</evidence>
<keyword evidence="3" id="KW-1185">Reference proteome</keyword>
<dbReference type="PANTHER" id="PTHR12558">
    <property type="entry name" value="CELL DIVISION CYCLE 16,23,27"/>
    <property type="match status" value="1"/>
</dbReference>
<accession>A0A845BJN7</accession>
<dbReference type="RefSeq" id="WP_160794277.1">
    <property type="nucleotide sequence ID" value="NZ_WSSB01000001.1"/>
</dbReference>
<feature type="chain" id="PRO_5033009698" evidence="1">
    <location>
        <begin position="23"/>
        <end position="244"/>
    </location>
</feature>
<evidence type="ECO:0000313" key="2">
    <source>
        <dbReference type="EMBL" id="MXR35600.1"/>
    </source>
</evidence>
<sequence>MMRMRRWGLCLAWLCLPVLALASSLELAQTRAQLAVEYMRYGNMRAALDSADEAVKADSSYQNGQLVRALVLMQLGMDKEAEGAFRKALSIDGTNPEVNNNYGWFLCKGARAAESIAYFTRALADPLYDKPQTAQLNRGLCLMKLDKLDEANTDLLAVLRFNGNDVTALREMTRLQLQGNNAKLAAFYYQRLRREVATPGPADLWLGVRLARLQADKAAEKRLGDTLLASYPDSVETQHYLSGN</sequence>
<proteinExistence type="predicted"/>
<dbReference type="SUPFAM" id="SSF48452">
    <property type="entry name" value="TPR-like"/>
    <property type="match status" value="1"/>
</dbReference>
<dbReference type="Gene3D" id="1.25.40.10">
    <property type="entry name" value="Tetratricopeptide repeat domain"/>
    <property type="match status" value="1"/>
</dbReference>
<evidence type="ECO:0000256" key="1">
    <source>
        <dbReference type="SAM" id="SignalP"/>
    </source>
</evidence>
<organism evidence="2 3">
    <name type="scientific">Craterilacuibacter sinensis</name>
    <dbReference type="NCBI Taxonomy" id="2686017"/>
    <lineage>
        <taxon>Bacteria</taxon>
        <taxon>Pseudomonadati</taxon>
        <taxon>Pseudomonadota</taxon>
        <taxon>Betaproteobacteria</taxon>
        <taxon>Neisseriales</taxon>
        <taxon>Neisseriaceae</taxon>
        <taxon>Craterilacuibacter</taxon>
    </lineage>
</organism>
<reference evidence="2 3" key="1">
    <citation type="submission" date="2019-12" db="EMBL/GenBank/DDBJ databases">
        <title>Neisseriaceae gen. nov. sp. Genome sequencing and assembly.</title>
        <authorList>
            <person name="Liu Z."/>
            <person name="Li A."/>
        </authorList>
    </citation>
    <scope>NUCLEOTIDE SEQUENCE [LARGE SCALE GENOMIC DNA]</scope>
    <source>
        <strain evidence="2 3">B2N2-7</strain>
    </source>
</reference>
<dbReference type="EMBL" id="WSSB01000001">
    <property type="protein sequence ID" value="MXR35600.1"/>
    <property type="molecule type" value="Genomic_DNA"/>
</dbReference>